<dbReference type="Pfam" id="PF23418">
    <property type="entry name" value="DUF7108"/>
    <property type="match status" value="1"/>
</dbReference>
<evidence type="ECO:0008006" key="5">
    <source>
        <dbReference type="Google" id="ProtNLM"/>
    </source>
</evidence>
<dbReference type="RefSeq" id="WP_059055723.1">
    <property type="nucleotide sequence ID" value="NZ_CEML01000002.1"/>
</dbReference>
<keyword evidence="4" id="KW-1185">Reference proteome</keyword>
<dbReference type="STRING" id="1407499.HHUB_1413"/>
<dbReference type="OrthoDB" id="203809at2157"/>
<evidence type="ECO:0000313" key="4">
    <source>
        <dbReference type="Proteomes" id="UP000066737"/>
    </source>
</evidence>
<dbReference type="Proteomes" id="UP000066737">
    <property type="component" value="Chromosome I"/>
</dbReference>
<dbReference type="KEGG" id="hhb:Hhub_1413"/>
<feature type="domain" description="DUF7108" evidence="2">
    <location>
        <begin position="93"/>
        <end position="179"/>
    </location>
</feature>
<protein>
    <recommendedName>
        <fullName evidence="5">RnhA operon protein</fullName>
    </recommendedName>
</protein>
<name>A0A0U5HRI6_9EURY</name>
<proteinExistence type="predicted"/>
<evidence type="ECO:0000259" key="2">
    <source>
        <dbReference type="Pfam" id="PF23420"/>
    </source>
</evidence>
<accession>A0A0U5HRI6</accession>
<gene>
    <name evidence="3" type="ORF">HHUB_1413</name>
</gene>
<dbReference type="Pfam" id="PF23420">
    <property type="entry name" value="DUF7108_C"/>
    <property type="match status" value="1"/>
</dbReference>
<dbReference type="InterPro" id="IPR055532">
    <property type="entry name" value="DUF7108_N"/>
</dbReference>
<dbReference type="AlphaFoldDB" id="A0A0U5HRI6"/>
<dbReference type="InterPro" id="IPR056494">
    <property type="entry name" value="DUF7108_C"/>
</dbReference>
<reference evidence="4" key="1">
    <citation type="journal article" date="2016" name="Environ. Microbiol.">
        <title>The complete genome of a viable archaeum isolated from 123-million-year-old rock salt.</title>
        <authorList>
            <person name="Jaakkola S.T."/>
            <person name="Pfeiffer F."/>
            <person name="Ravantti J.J."/>
            <person name="Guo Q."/>
            <person name="Liu Y."/>
            <person name="Chen X."/>
            <person name="Ma H."/>
            <person name="Yang C."/>
            <person name="Oksanen H.M."/>
            <person name="Bamford D.H."/>
        </authorList>
    </citation>
    <scope>NUCLEOTIDE SEQUENCE</scope>
    <source>
        <strain evidence="4">JI20-1</strain>
    </source>
</reference>
<feature type="domain" description="DUF7108" evidence="1">
    <location>
        <begin position="3"/>
        <end position="87"/>
    </location>
</feature>
<dbReference type="GeneID" id="26658105"/>
<evidence type="ECO:0000313" key="3">
    <source>
        <dbReference type="EMBL" id="CQH48411.1"/>
    </source>
</evidence>
<evidence type="ECO:0000259" key="1">
    <source>
        <dbReference type="Pfam" id="PF23418"/>
    </source>
</evidence>
<organism evidence="3 4">
    <name type="scientific">Halobacterium hubeiense</name>
    <dbReference type="NCBI Taxonomy" id="1407499"/>
    <lineage>
        <taxon>Archaea</taxon>
        <taxon>Methanobacteriati</taxon>
        <taxon>Methanobacteriota</taxon>
        <taxon>Stenosarchaea group</taxon>
        <taxon>Halobacteria</taxon>
        <taxon>Halobacteriales</taxon>
        <taxon>Halobacteriaceae</taxon>
        <taxon>Halobacterium</taxon>
    </lineage>
</organism>
<dbReference type="EMBL" id="LN831302">
    <property type="protein sequence ID" value="CQH48411.1"/>
    <property type="molecule type" value="Genomic_DNA"/>
</dbReference>
<sequence>MTDLPDDVVDEAERLTRLTRDAVDDAAAEAYRERRDALLADHGFVPRVRERDDTLVCYPGDWLDDDGRVQLDDVEDTDRAAEVSLSGPGEQGDYEAAAARNEELVERVRERHGDVHGDNAAAFAEFMNNYYARPMDAADDREREEFLDEYFPRNAWPTDEQRERVEASLDLISEVAAEDGDDSESTADPAPEQ</sequence>